<organism evidence="11 12">
    <name type="scientific">Podospora pseudopauciseta</name>
    <dbReference type="NCBI Taxonomy" id="2093780"/>
    <lineage>
        <taxon>Eukaryota</taxon>
        <taxon>Fungi</taxon>
        <taxon>Dikarya</taxon>
        <taxon>Ascomycota</taxon>
        <taxon>Pezizomycotina</taxon>
        <taxon>Sordariomycetes</taxon>
        <taxon>Sordariomycetidae</taxon>
        <taxon>Sordariales</taxon>
        <taxon>Podosporaceae</taxon>
        <taxon>Podospora</taxon>
    </lineage>
</organism>
<evidence type="ECO:0000256" key="7">
    <source>
        <dbReference type="ARBA" id="ARBA00023277"/>
    </source>
</evidence>
<dbReference type="RefSeq" id="XP_062769444.1">
    <property type="nucleotide sequence ID" value="XM_062906596.1"/>
</dbReference>
<dbReference type="InterPro" id="IPR009939">
    <property type="entry name" value="Chitosanase_fungal"/>
</dbReference>
<evidence type="ECO:0000256" key="4">
    <source>
        <dbReference type="ARBA" id="ARBA00022525"/>
    </source>
</evidence>
<keyword evidence="8 10" id="KW-0326">Glycosidase</keyword>
<evidence type="ECO:0000256" key="8">
    <source>
        <dbReference type="ARBA" id="ARBA00023295"/>
    </source>
</evidence>
<keyword evidence="6 10" id="KW-0378">Hydrolase</keyword>
<dbReference type="GeneID" id="87926939"/>
<dbReference type="Pfam" id="PF07335">
    <property type="entry name" value="Glyco_hydro_75"/>
    <property type="match status" value="1"/>
</dbReference>
<keyword evidence="9 10" id="KW-0624">Polysaccharide degradation</keyword>
<keyword evidence="7" id="KW-0119">Carbohydrate metabolism</keyword>
<evidence type="ECO:0000256" key="2">
    <source>
        <dbReference type="ARBA" id="ARBA00004613"/>
    </source>
</evidence>
<comment type="subcellular location">
    <subcellularLocation>
        <location evidence="2 10">Secreted</location>
    </subcellularLocation>
</comment>
<reference evidence="11 12" key="1">
    <citation type="journal article" date="2023" name="bioRxiv">
        <title>High-quality genome assemblies of four members of thePodospora anserinaspecies complex.</title>
        <authorList>
            <person name="Ament-Velasquez S.L."/>
            <person name="Vogan A.A."/>
            <person name="Wallerman O."/>
            <person name="Hartmann F."/>
            <person name="Gautier V."/>
            <person name="Silar P."/>
            <person name="Giraud T."/>
            <person name="Johannesson H."/>
        </authorList>
    </citation>
    <scope>NUCLEOTIDE SEQUENCE [LARGE SCALE GENOMIC DNA]</scope>
    <source>
        <strain evidence="11 12">CBS 411.78</strain>
    </source>
</reference>
<comment type="catalytic activity">
    <reaction evidence="1 10">
        <text>Endohydrolysis of beta-(1-&gt;4)-linkages between D-glucosamine residues in a partly acetylated chitosan.</text>
        <dbReference type="EC" id="3.2.1.132"/>
    </reaction>
</comment>
<evidence type="ECO:0000256" key="5">
    <source>
        <dbReference type="ARBA" id="ARBA00022729"/>
    </source>
</evidence>
<gene>
    <name evidence="11" type="ORF">QC763_100530</name>
</gene>
<keyword evidence="4" id="KW-0964">Secreted</keyword>
<proteinExistence type="inferred from homology"/>
<evidence type="ECO:0000256" key="3">
    <source>
        <dbReference type="ARBA" id="ARBA00007799"/>
    </source>
</evidence>
<evidence type="ECO:0000256" key="9">
    <source>
        <dbReference type="ARBA" id="ARBA00023326"/>
    </source>
</evidence>
<comment type="similarity">
    <text evidence="3 10">Belongs to the glycosyl hydrolase 75 family.</text>
</comment>
<dbReference type="EMBL" id="JAFFHB010000001">
    <property type="protein sequence ID" value="KAK4672122.1"/>
    <property type="molecule type" value="Genomic_DNA"/>
</dbReference>
<accession>A0ABR0HVH9</accession>
<comment type="caution">
    <text evidence="11">The sequence shown here is derived from an EMBL/GenBank/DDBJ whole genome shotgun (WGS) entry which is preliminary data.</text>
</comment>
<keyword evidence="12" id="KW-1185">Reference proteome</keyword>
<dbReference type="PANTHER" id="PTHR42061">
    <property type="entry name" value="ENDO-CHITOSANASE"/>
    <property type="match status" value="1"/>
</dbReference>
<evidence type="ECO:0000256" key="1">
    <source>
        <dbReference type="ARBA" id="ARBA00000405"/>
    </source>
</evidence>
<evidence type="ECO:0000313" key="12">
    <source>
        <dbReference type="Proteomes" id="UP001326199"/>
    </source>
</evidence>
<keyword evidence="5" id="KW-0732">Signal</keyword>
<evidence type="ECO:0000256" key="10">
    <source>
        <dbReference type="RuleBase" id="RU361208"/>
    </source>
</evidence>
<dbReference type="Proteomes" id="UP001326199">
    <property type="component" value="Unassembled WGS sequence"/>
</dbReference>
<protein>
    <recommendedName>
        <fullName evidence="10">Endo-chitosanase</fullName>
        <ecNumber evidence="10">3.2.1.132</ecNumber>
    </recommendedName>
</protein>
<sequence length="323" mass="34405">MQFPQGSAGLQLPAAIMSTANPMRYPTLQFCRRTFGTLLLFLAATPTSGDSSFLANAVPQNLNDFYQGLKERVASCQHSLAGGFYSIDDGTNTTSYCTNDPHRPSIIYLSGGNGTLSNMDVDCDGVQSGSQDDGRCSLGRSPDYQDATAFRDLIQSFKVGISDLNTYVHPYVVFGNSGSKPGWRTFDPTDYGVRPLSVMAVVCPGNKLVYGIWGDTNGDDGDNPMVGEVSIALATACWGKNMTGDSGYDGMDVLYVAFTGEDAVPGKDGADWAAKDYDSFERSIQPLGEKLVQRMRGVAVGRKAISLWAVAGGALAGGLWLAS</sequence>
<comment type="function">
    <text evidence="10">Chitosanase catalyzing the endo-type cleavage of chitosan, the deacylated form of chitin. Chitosanase may be crucial in the degradation of the deacetylated portion of chitin in the fungal cell wall.</text>
</comment>
<dbReference type="PANTHER" id="PTHR42061:SF6">
    <property type="entry name" value="ENDO-CHITOSANASE"/>
    <property type="match status" value="1"/>
</dbReference>
<evidence type="ECO:0000256" key="6">
    <source>
        <dbReference type="ARBA" id="ARBA00022801"/>
    </source>
</evidence>
<evidence type="ECO:0000313" key="11">
    <source>
        <dbReference type="EMBL" id="KAK4672122.1"/>
    </source>
</evidence>
<dbReference type="EC" id="3.2.1.132" evidence="10"/>
<name>A0ABR0HVH9_9PEZI</name>